<dbReference type="EMBL" id="CAXKWB010033929">
    <property type="protein sequence ID" value="CAL4144044.1"/>
    <property type="molecule type" value="Genomic_DNA"/>
</dbReference>
<dbReference type="PROSITE" id="PS51155">
    <property type="entry name" value="CHIT_BIND_RR_2"/>
    <property type="match status" value="1"/>
</dbReference>
<sequence>TRPFSFEYRVKDQYKGTDFSHREKSDGRVTAGRYSVLLPDGRRQVVSFTADHLHLGGYQATVEYEKQTPKYKDMIITTNKSVEIHSYKDSSSNALNELDSFEFDYNQPIEEHKNEVTPSLLYAPAAVPTYAPSSDPISKPTLLPISEPPPIPTSEPTPIPISEPIPSTTFTAEPELMSAPAPVATWAPAPITPFDPSPQHTYTTEHATTTSTYQSTTLFSLNPEDTYSSTINNNIQYHENELSKLYHINFLPINKRSSIDYGSSSGQHFHHGYGRNRSPTAGISQTRDILPYRIVGYTGWDEVFST</sequence>
<dbReference type="GO" id="GO:0031012">
    <property type="term" value="C:extracellular matrix"/>
    <property type="evidence" value="ECO:0007669"/>
    <property type="project" value="TreeGrafter"/>
</dbReference>
<dbReference type="GO" id="GO:0042302">
    <property type="term" value="F:structural constituent of cuticle"/>
    <property type="evidence" value="ECO:0007669"/>
    <property type="project" value="UniProtKB-UniRule"/>
</dbReference>
<feature type="non-terminal residue" evidence="3">
    <location>
        <position position="1"/>
    </location>
</feature>
<proteinExistence type="predicted"/>
<reference evidence="3 4" key="1">
    <citation type="submission" date="2024-05" db="EMBL/GenBank/DDBJ databases">
        <authorList>
            <person name="Wallberg A."/>
        </authorList>
    </citation>
    <scope>NUCLEOTIDE SEQUENCE [LARGE SCALE GENOMIC DNA]</scope>
</reference>
<dbReference type="PANTHER" id="PTHR12236">
    <property type="entry name" value="STRUCTURAL CONTITUENT OF CUTICLE"/>
    <property type="match status" value="1"/>
</dbReference>
<protein>
    <submittedName>
        <fullName evidence="3">Uncharacterized protein</fullName>
    </submittedName>
</protein>
<dbReference type="Proteomes" id="UP001497623">
    <property type="component" value="Unassembled WGS sequence"/>
</dbReference>
<comment type="caution">
    <text evidence="3">The sequence shown here is derived from an EMBL/GenBank/DDBJ whole genome shotgun (WGS) entry which is preliminary data.</text>
</comment>
<dbReference type="AlphaFoldDB" id="A0AAV2RX27"/>
<dbReference type="GO" id="GO:0005615">
    <property type="term" value="C:extracellular space"/>
    <property type="evidence" value="ECO:0007669"/>
    <property type="project" value="TreeGrafter"/>
</dbReference>
<organism evidence="3 4">
    <name type="scientific">Meganyctiphanes norvegica</name>
    <name type="common">Northern krill</name>
    <name type="synonym">Thysanopoda norvegica</name>
    <dbReference type="NCBI Taxonomy" id="48144"/>
    <lineage>
        <taxon>Eukaryota</taxon>
        <taxon>Metazoa</taxon>
        <taxon>Ecdysozoa</taxon>
        <taxon>Arthropoda</taxon>
        <taxon>Crustacea</taxon>
        <taxon>Multicrustacea</taxon>
        <taxon>Malacostraca</taxon>
        <taxon>Eumalacostraca</taxon>
        <taxon>Eucarida</taxon>
        <taxon>Euphausiacea</taxon>
        <taxon>Euphausiidae</taxon>
        <taxon>Meganyctiphanes</taxon>
    </lineage>
</organism>
<gene>
    <name evidence="3" type="ORF">MNOR_LOCUS29373</name>
</gene>
<accession>A0AAV2RX27</accession>
<evidence type="ECO:0000313" key="4">
    <source>
        <dbReference type="Proteomes" id="UP001497623"/>
    </source>
</evidence>
<evidence type="ECO:0000313" key="3">
    <source>
        <dbReference type="EMBL" id="CAL4144044.1"/>
    </source>
</evidence>
<dbReference type="PANTHER" id="PTHR12236:SF79">
    <property type="entry name" value="CUTICULAR PROTEIN 50CB-RELATED"/>
    <property type="match status" value="1"/>
</dbReference>
<evidence type="ECO:0000256" key="1">
    <source>
        <dbReference type="ARBA" id="ARBA00022460"/>
    </source>
</evidence>
<keyword evidence="4" id="KW-1185">Reference proteome</keyword>
<evidence type="ECO:0000256" key="2">
    <source>
        <dbReference type="PROSITE-ProRule" id="PRU00497"/>
    </source>
</evidence>
<keyword evidence="1 2" id="KW-0193">Cuticle</keyword>
<name>A0AAV2RX27_MEGNR</name>
<dbReference type="Pfam" id="PF00379">
    <property type="entry name" value="Chitin_bind_4"/>
    <property type="match status" value="1"/>
</dbReference>
<dbReference type="InterPro" id="IPR051217">
    <property type="entry name" value="Insect_Cuticle_Struc_Prot"/>
</dbReference>
<dbReference type="InterPro" id="IPR000618">
    <property type="entry name" value="Insect_cuticle"/>
</dbReference>